<keyword evidence="13" id="KW-1185">Reference proteome</keyword>
<keyword evidence="6" id="KW-0297">G-protein coupled receptor</keyword>
<evidence type="ECO:0008006" key="14">
    <source>
        <dbReference type="Google" id="ProtNLM"/>
    </source>
</evidence>
<evidence type="ECO:0000256" key="7">
    <source>
        <dbReference type="ARBA" id="ARBA00023136"/>
    </source>
</evidence>
<keyword evidence="4 11" id="KW-0812">Transmembrane</keyword>
<feature type="transmembrane region" description="Helical" evidence="11">
    <location>
        <begin position="37"/>
        <end position="59"/>
    </location>
</feature>
<dbReference type="Gene3D" id="1.20.1070.10">
    <property type="entry name" value="Rhodopsin 7-helix transmembrane proteins"/>
    <property type="match status" value="1"/>
</dbReference>
<evidence type="ECO:0000256" key="5">
    <source>
        <dbReference type="ARBA" id="ARBA00022989"/>
    </source>
</evidence>
<keyword evidence="8" id="KW-0675">Receptor</keyword>
<keyword evidence="9" id="KW-0807">Transducer</keyword>
<comment type="similarity">
    <text evidence="2">Belongs to the G-protein coupled receptor 4 family.</text>
</comment>
<feature type="transmembrane region" description="Helical" evidence="11">
    <location>
        <begin position="159"/>
        <end position="185"/>
    </location>
</feature>
<evidence type="ECO:0000256" key="8">
    <source>
        <dbReference type="ARBA" id="ARBA00023170"/>
    </source>
</evidence>
<dbReference type="PANTHER" id="PTHR28097:SF1">
    <property type="entry name" value="PHEROMONE A FACTOR RECEPTOR"/>
    <property type="match status" value="1"/>
</dbReference>
<organism evidence="12 13">
    <name type="scientific">Serendipita vermifera MAFF 305830</name>
    <dbReference type="NCBI Taxonomy" id="933852"/>
    <lineage>
        <taxon>Eukaryota</taxon>
        <taxon>Fungi</taxon>
        <taxon>Dikarya</taxon>
        <taxon>Basidiomycota</taxon>
        <taxon>Agaricomycotina</taxon>
        <taxon>Agaricomycetes</taxon>
        <taxon>Sebacinales</taxon>
        <taxon>Serendipitaceae</taxon>
        <taxon>Serendipita</taxon>
    </lineage>
</organism>
<feature type="transmembrane region" description="Helical" evidence="11">
    <location>
        <begin position="277"/>
        <end position="297"/>
    </location>
</feature>
<keyword evidence="3" id="KW-0589">Pheromone response</keyword>
<evidence type="ECO:0000256" key="6">
    <source>
        <dbReference type="ARBA" id="ARBA00023040"/>
    </source>
</evidence>
<feature type="transmembrane region" description="Helical" evidence="11">
    <location>
        <begin position="118"/>
        <end position="139"/>
    </location>
</feature>
<evidence type="ECO:0000256" key="9">
    <source>
        <dbReference type="ARBA" id="ARBA00023224"/>
    </source>
</evidence>
<accession>A0A0C2XGT6</accession>
<dbReference type="OrthoDB" id="2874149at2759"/>
<dbReference type="GO" id="GO:0000750">
    <property type="term" value="P:pheromone-dependent signal transduction involved in conjugation with cellular fusion"/>
    <property type="evidence" value="ECO:0007669"/>
    <property type="project" value="TreeGrafter"/>
</dbReference>
<name>A0A0C2XGT6_SERVB</name>
<dbReference type="Pfam" id="PF02076">
    <property type="entry name" value="STE3"/>
    <property type="match status" value="1"/>
</dbReference>
<reference evidence="12 13" key="1">
    <citation type="submission" date="2014-04" db="EMBL/GenBank/DDBJ databases">
        <authorList>
            <consortium name="DOE Joint Genome Institute"/>
            <person name="Kuo A."/>
            <person name="Zuccaro A."/>
            <person name="Kohler A."/>
            <person name="Nagy L.G."/>
            <person name="Floudas D."/>
            <person name="Copeland A."/>
            <person name="Barry K.W."/>
            <person name="Cichocki N."/>
            <person name="Veneault-Fourrey C."/>
            <person name="LaButti K."/>
            <person name="Lindquist E.A."/>
            <person name="Lipzen A."/>
            <person name="Lundell T."/>
            <person name="Morin E."/>
            <person name="Murat C."/>
            <person name="Sun H."/>
            <person name="Tunlid A."/>
            <person name="Henrissat B."/>
            <person name="Grigoriev I.V."/>
            <person name="Hibbett D.S."/>
            <person name="Martin F."/>
            <person name="Nordberg H.P."/>
            <person name="Cantor M.N."/>
            <person name="Hua S.X."/>
        </authorList>
    </citation>
    <scope>NUCLEOTIDE SEQUENCE [LARGE SCALE GENOMIC DNA]</scope>
    <source>
        <strain evidence="12 13">MAFF 305830</strain>
    </source>
</reference>
<evidence type="ECO:0000256" key="2">
    <source>
        <dbReference type="ARBA" id="ARBA00011085"/>
    </source>
</evidence>
<dbReference type="GO" id="GO:0005886">
    <property type="term" value="C:plasma membrane"/>
    <property type="evidence" value="ECO:0007669"/>
    <property type="project" value="TreeGrafter"/>
</dbReference>
<evidence type="ECO:0000256" key="1">
    <source>
        <dbReference type="ARBA" id="ARBA00004141"/>
    </source>
</evidence>
<feature type="compositionally biased region" description="Basic residues" evidence="10">
    <location>
        <begin position="393"/>
        <end position="404"/>
    </location>
</feature>
<feature type="region of interest" description="Disordered" evidence="10">
    <location>
        <begin position="355"/>
        <end position="480"/>
    </location>
</feature>
<dbReference type="InterPro" id="IPR001499">
    <property type="entry name" value="GPCR_STE3"/>
</dbReference>
<keyword evidence="7 11" id="KW-0472">Membrane</keyword>
<dbReference type="EMBL" id="KN824293">
    <property type="protein sequence ID" value="KIM28332.1"/>
    <property type="molecule type" value="Genomic_DNA"/>
</dbReference>
<dbReference type="PANTHER" id="PTHR28097">
    <property type="entry name" value="PHEROMONE A FACTOR RECEPTOR"/>
    <property type="match status" value="1"/>
</dbReference>
<dbReference type="Proteomes" id="UP000054097">
    <property type="component" value="Unassembled WGS sequence"/>
</dbReference>
<sequence>MVKSVGLSFLYPTIPILCGISILLLLALLPGFWKTRIFALVALVSWLIIGNLLILIGMIGWHGNTHDAPIFANILVTIWHMRNVGAFGSMAVFAKFVWQRLRPMSARQLYDSRRRNNVIDAFITVLLPLLWTPTLLISYCYRYNIVEDMGPMCIVWDNWQGFLVLLLPPCAGFVAICIFNVLALLSHLRHRRTNEQDKDPSIHTSINTQKLLTMSFFNLLLAILALYVTVGKSVQYHPVSSWVRPVSLQSSVETLSVVRVYDQFILDTKMRGMVHNATTRSLVTPLLGFYMFAWFGFSTEARKSYVEAIGILIRLLGVHPRAGGIRLSWNSSSRFDSPSELYGLSPFYVSGIPNTERHASPLPPKPAKVHRSSSSKDIIGVTAEGNLPSPRRLSFHKQPVRSHRPTSSEAVVVNTAKQNCTPPRRLSFHKPPLRSLAPADPPSLERPPSVQANNQDSAPPYEEICGRVARPREANRTRSK</sequence>
<dbReference type="HOGENOM" id="CLU_594689_0_0_1"/>
<dbReference type="AlphaFoldDB" id="A0A0C2XGT6"/>
<evidence type="ECO:0000256" key="3">
    <source>
        <dbReference type="ARBA" id="ARBA00022507"/>
    </source>
</evidence>
<feature type="transmembrane region" description="Helical" evidence="11">
    <location>
        <begin position="79"/>
        <end position="98"/>
    </location>
</feature>
<feature type="transmembrane region" description="Helical" evidence="11">
    <location>
        <begin position="211"/>
        <end position="230"/>
    </location>
</feature>
<dbReference type="PRINTS" id="PR00899">
    <property type="entry name" value="GPCRSTE3"/>
</dbReference>
<feature type="compositionally biased region" description="Polar residues" evidence="10">
    <location>
        <begin position="405"/>
        <end position="421"/>
    </location>
</feature>
<protein>
    <recommendedName>
        <fullName evidence="14">STE3-domain-containing protein</fullName>
    </recommendedName>
</protein>
<evidence type="ECO:0000256" key="4">
    <source>
        <dbReference type="ARBA" id="ARBA00022692"/>
    </source>
</evidence>
<dbReference type="GO" id="GO:0004932">
    <property type="term" value="F:mating-type factor pheromone receptor activity"/>
    <property type="evidence" value="ECO:0007669"/>
    <property type="project" value="InterPro"/>
</dbReference>
<evidence type="ECO:0000256" key="11">
    <source>
        <dbReference type="SAM" id="Phobius"/>
    </source>
</evidence>
<proteinExistence type="inferred from homology"/>
<keyword evidence="5 11" id="KW-1133">Transmembrane helix</keyword>
<feature type="compositionally biased region" description="Basic and acidic residues" evidence="10">
    <location>
        <begin position="470"/>
        <end position="480"/>
    </location>
</feature>
<evidence type="ECO:0000313" key="13">
    <source>
        <dbReference type="Proteomes" id="UP000054097"/>
    </source>
</evidence>
<feature type="transmembrane region" description="Helical" evidence="11">
    <location>
        <begin position="6"/>
        <end position="30"/>
    </location>
</feature>
<comment type="subcellular location">
    <subcellularLocation>
        <location evidence="1">Membrane</location>
        <topology evidence="1">Multi-pass membrane protein</topology>
    </subcellularLocation>
</comment>
<reference evidence="13" key="2">
    <citation type="submission" date="2015-01" db="EMBL/GenBank/DDBJ databases">
        <title>Evolutionary Origins and Diversification of the Mycorrhizal Mutualists.</title>
        <authorList>
            <consortium name="DOE Joint Genome Institute"/>
            <consortium name="Mycorrhizal Genomics Consortium"/>
            <person name="Kohler A."/>
            <person name="Kuo A."/>
            <person name="Nagy L.G."/>
            <person name="Floudas D."/>
            <person name="Copeland A."/>
            <person name="Barry K.W."/>
            <person name="Cichocki N."/>
            <person name="Veneault-Fourrey C."/>
            <person name="LaButti K."/>
            <person name="Lindquist E.A."/>
            <person name="Lipzen A."/>
            <person name="Lundell T."/>
            <person name="Morin E."/>
            <person name="Murat C."/>
            <person name="Riley R."/>
            <person name="Ohm R."/>
            <person name="Sun H."/>
            <person name="Tunlid A."/>
            <person name="Henrissat B."/>
            <person name="Grigoriev I.V."/>
            <person name="Hibbett D.S."/>
            <person name="Martin F."/>
        </authorList>
    </citation>
    <scope>NUCLEOTIDE SEQUENCE [LARGE SCALE GENOMIC DNA]</scope>
    <source>
        <strain evidence="13">MAFF 305830</strain>
    </source>
</reference>
<evidence type="ECO:0000313" key="12">
    <source>
        <dbReference type="EMBL" id="KIM28332.1"/>
    </source>
</evidence>
<evidence type="ECO:0000256" key="10">
    <source>
        <dbReference type="SAM" id="MobiDB-lite"/>
    </source>
</evidence>
<gene>
    <name evidence="12" type="ORF">M408DRAFT_140019</name>
</gene>